<evidence type="ECO:0000256" key="4">
    <source>
        <dbReference type="ARBA" id="ARBA00022741"/>
    </source>
</evidence>
<dbReference type="AlphaFoldDB" id="A0A5D0MGQ1"/>
<keyword evidence="2" id="KW-0808">Transferase</keyword>
<evidence type="ECO:0000259" key="7">
    <source>
        <dbReference type="Pfam" id="PF13793"/>
    </source>
</evidence>
<keyword evidence="5" id="KW-0418">Kinase</keyword>
<dbReference type="GO" id="GO:0000287">
    <property type="term" value="F:magnesium ion binding"/>
    <property type="evidence" value="ECO:0007669"/>
    <property type="project" value="InterPro"/>
</dbReference>
<dbReference type="Pfam" id="PF13793">
    <property type="entry name" value="Pribosyltran_N"/>
    <property type="match status" value="1"/>
</dbReference>
<evidence type="ECO:0000256" key="5">
    <source>
        <dbReference type="ARBA" id="ARBA00022777"/>
    </source>
</evidence>
<keyword evidence="4" id="KW-0547">Nucleotide-binding</keyword>
<evidence type="ECO:0000256" key="2">
    <source>
        <dbReference type="ARBA" id="ARBA00022679"/>
    </source>
</evidence>
<evidence type="ECO:0000313" key="9">
    <source>
        <dbReference type="Proteomes" id="UP000324143"/>
    </source>
</evidence>
<dbReference type="EMBL" id="VSIX01000078">
    <property type="protein sequence ID" value="TYB30773.1"/>
    <property type="molecule type" value="Genomic_DNA"/>
</dbReference>
<evidence type="ECO:0000256" key="1">
    <source>
        <dbReference type="ARBA" id="ARBA00013247"/>
    </source>
</evidence>
<dbReference type="GO" id="GO:0005737">
    <property type="term" value="C:cytoplasm"/>
    <property type="evidence" value="ECO:0007669"/>
    <property type="project" value="TreeGrafter"/>
</dbReference>
<dbReference type="SUPFAM" id="SSF53271">
    <property type="entry name" value="PRTase-like"/>
    <property type="match status" value="1"/>
</dbReference>
<protein>
    <recommendedName>
        <fullName evidence="1">ribose-phosphate diphosphokinase</fullName>
        <ecNumber evidence="1">2.7.6.1</ecNumber>
    </recommendedName>
</protein>
<accession>A0A5D0MGQ1</accession>
<dbReference type="GO" id="GO:0006164">
    <property type="term" value="P:purine nucleotide biosynthetic process"/>
    <property type="evidence" value="ECO:0007669"/>
    <property type="project" value="TreeGrafter"/>
</dbReference>
<dbReference type="Proteomes" id="UP000324143">
    <property type="component" value="Unassembled WGS sequence"/>
</dbReference>
<evidence type="ECO:0000256" key="3">
    <source>
        <dbReference type="ARBA" id="ARBA00022727"/>
    </source>
</evidence>
<dbReference type="GO" id="GO:0004749">
    <property type="term" value="F:ribose phosphate diphosphokinase activity"/>
    <property type="evidence" value="ECO:0007669"/>
    <property type="project" value="UniProtKB-EC"/>
</dbReference>
<keyword evidence="6" id="KW-0067">ATP-binding</keyword>
<name>A0A5D0MGQ1_9BACT</name>
<dbReference type="Gene3D" id="3.40.50.2020">
    <property type="match status" value="1"/>
</dbReference>
<dbReference type="GO" id="GO:0002189">
    <property type="term" value="C:ribose phosphate diphosphokinase complex"/>
    <property type="evidence" value="ECO:0007669"/>
    <property type="project" value="TreeGrafter"/>
</dbReference>
<sequence length="134" mass="15535">MIARGKIQIFSCRGAREYANRVIKELKNLNEDTRKYTDLKGKLKVRKFADGEMEVDIGESIRKKDVYLFQNCSQRNEQQLSINENKVELYHAIDALKRAQANSLTVFEPYSSPARSDRATRRCSVGFWTHAKTM</sequence>
<proteinExistence type="predicted"/>
<dbReference type="GO" id="GO:0016301">
    <property type="term" value="F:kinase activity"/>
    <property type="evidence" value="ECO:0007669"/>
    <property type="project" value="UniProtKB-KW"/>
</dbReference>
<dbReference type="PANTHER" id="PTHR10210">
    <property type="entry name" value="RIBOSE-PHOSPHATE DIPHOSPHOKINASE FAMILY MEMBER"/>
    <property type="match status" value="1"/>
</dbReference>
<organism evidence="8 9">
    <name type="scientific">Candidatus Mcinerneyibacterium aminivorans</name>
    <dbReference type="NCBI Taxonomy" id="2703815"/>
    <lineage>
        <taxon>Bacteria</taxon>
        <taxon>Candidatus Macinerneyibacteriota</taxon>
        <taxon>Candidatus Mcinerneyibacteria</taxon>
        <taxon>Candidatus Mcinerneyibacteriales</taxon>
        <taxon>Candidatus Mcinerneyibacteriaceae</taxon>
        <taxon>Candidatus Mcinerneyibacterium</taxon>
    </lineage>
</organism>
<dbReference type="EC" id="2.7.6.1" evidence="1"/>
<keyword evidence="3" id="KW-0545">Nucleotide biosynthesis</keyword>
<dbReference type="GO" id="GO:0005524">
    <property type="term" value="F:ATP binding"/>
    <property type="evidence" value="ECO:0007669"/>
    <property type="project" value="UniProtKB-KW"/>
</dbReference>
<evidence type="ECO:0000256" key="6">
    <source>
        <dbReference type="ARBA" id="ARBA00022840"/>
    </source>
</evidence>
<keyword evidence="9" id="KW-1185">Reference proteome</keyword>
<dbReference type="InterPro" id="IPR005946">
    <property type="entry name" value="Rib-P_diPkinase"/>
</dbReference>
<dbReference type="InterPro" id="IPR029099">
    <property type="entry name" value="Pribosyltran_N"/>
</dbReference>
<comment type="caution">
    <text evidence="8">The sequence shown here is derived from an EMBL/GenBank/DDBJ whole genome shotgun (WGS) entry which is preliminary data.</text>
</comment>
<feature type="non-terminal residue" evidence="8">
    <location>
        <position position="134"/>
    </location>
</feature>
<reference evidence="8" key="1">
    <citation type="submission" date="2019-08" db="EMBL/GenBank/DDBJ databases">
        <title>Genomic characterization of a novel candidate phylum (ARYD3) from a high temperature, high salinity tertiary oil reservoir in north central Oklahoma, USA.</title>
        <authorList>
            <person name="Youssef N.H."/>
            <person name="Yadav A."/>
            <person name="Elshahed M.S."/>
        </authorList>
    </citation>
    <scope>NUCLEOTIDE SEQUENCE [LARGE SCALE GENOMIC DNA]</scope>
    <source>
        <strain evidence="8">ARYD3</strain>
    </source>
</reference>
<feature type="domain" description="Ribose-phosphate pyrophosphokinase N-terminal" evidence="7">
    <location>
        <begin position="7"/>
        <end position="125"/>
    </location>
</feature>
<dbReference type="GO" id="GO:0006015">
    <property type="term" value="P:5-phosphoribose 1-diphosphate biosynthetic process"/>
    <property type="evidence" value="ECO:0007669"/>
    <property type="project" value="TreeGrafter"/>
</dbReference>
<dbReference type="SMART" id="SM01400">
    <property type="entry name" value="Pribosyltran_N"/>
    <property type="match status" value="1"/>
</dbReference>
<evidence type="ECO:0000313" key="8">
    <source>
        <dbReference type="EMBL" id="TYB30773.1"/>
    </source>
</evidence>
<dbReference type="InterPro" id="IPR029057">
    <property type="entry name" value="PRTase-like"/>
</dbReference>
<gene>
    <name evidence="8" type="ORF">FXF47_07505</name>
</gene>
<dbReference type="PANTHER" id="PTHR10210:SF32">
    <property type="entry name" value="RIBOSE-PHOSPHATE PYROPHOSPHOKINASE 2"/>
    <property type="match status" value="1"/>
</dbReference>